<evidence type="ECO:0000256" key="8">
    <source>
        <dbReference type="SAM" id="MobiDB-lite"/>
    </source>
</evidence>
<evidence type="ECO:0000256" key="5">
    <source>
        <dbReference type="ARBA" id="ARBA00023132"/>
    </source>
</evidence>
<dbReference type="AlphaFoldDB" id="A0A1B9H4J3"/>
<reference evidence="9 10" key="1">
    <citation type="submission" date="2013-07" db="EMBL/GenBank/DDBJ databases">
        <title>The Genome Sequence of Cryptococcus heveanensis BCC8398.</title>
        <authorList>
            <consortium name="The Broad Institute Genome Sequencing Platform"/>
            <person name="Cuomo C."/>
            <person name="Litvintseva A."/>
            <person name="Chen Y."/>
            <person name="Heitman J."/>
            <person name="Sun S."/>
            <person name="Springer D."/>
            <person name="Dromer F."/>
            <person name="Young S.K."/>
            <person name="Zeng Q."/>
            <person name="Gargeya S."/>
            <person name="Fitzgerald M."/>
            <person name="Abouelleil A."/>
            <person name="Alvarado L."/>
            <person name="Berlin A.M."/>
            <person name="Chapman S.B."/>
            <person name="Dewar J."/>
            <person name="Goldberg J."/>
            <person name="Griggs A."/>
            <person name="Gujja S."/>
            <person name="Hansen M."/>
            <person name="Howarth C."/>
            <person name="Imamovic A."/>
            <person name="Larimer J."/>
            <person name="McCowan C."/>
            <person name="Murphy C."/>
            <person name="Pearson M."/>
            <person name="Priest M."/>
            <person name="Roberts A."/>
            <person name="Saif S."/>
            <person name="Shea T."/>
            <person name="Sykes S."/>
            <person name="Wortman J."/>
            <person name="Nusbaum C."/>
            <person name="Birren B."/>
        </authorList>
    </citation>
    <scope>NUCLEOTIDE SEQUENCE [LARGE SCALE GENOMIC DNA]</scope>
    <source>
        <strain evidence="9 10">BCC8398</strain>
    </source>
</reference>
<evidence type="ECO:0000256" key="2">
    <source>
        <dbReference type="ARBA" id="ARBA00022816"/>
    </source>
</evidence>
<dbReference type="PANTHER" id="PTHR13003">
    <property type="entry name" value="NUP107-RELATED"/>
    <property type="match status" value="1"/>
</dbReference>
<dbReference type="STRING" id="1296120.A0A1B9H4J3"/>
<keyword evidence="4 7" id="KW-0811">Translocation</keyword>
<gene>
    <name evidence="9" type="ORF">I316_00415</name>
</gene>
<feature type="region of interest" description="Disordered" evidence="8">
    <location>
        <begin position="178"/>
        <end position="217"/>
    </location>
</feature>
<evidence type="ECO:0000313" key="10">
    <source>
        <dbReference type="Proteomes" id="UP000092666"/>
    </source>
</evidence>
<dbReference type="Gene3D" id="1.10.3450.20">
    <property type="match status" value="1"/>
</dbReference>
<sequence>MVALATPYQNFAKVLSSYHHQYAEAGPSSSSQLDSPIRYDAVLDEEGGLISALMGALEETVRHKTPTTSSTFEMDGEEQISAEEHQALLSEHRTWQLIRAVYENRLHRSDPSFMAGSSREQIDQNPYASPEDVTQTMVNEDSELSLWATLVDHLQTRPLLSAAPPIEARHGYLPSTLRRAKTVRPNPSVGGAPPTPPSLDPDFTVRDPHGQGLAGEDQTYQTPLLETLWDLVRHGELDQAIKVCEQGGEPWRGASLMGGRRWTMGGMTQDSIGVSPLEGNRRRALWKKSCRAIAKNPTLSSAERHLYAALISDLPTLLPACDTWEDYLWAHVQHRIENRLEQKWHELGGFWEEESAFLGRDDEDVEIAQGGLEDVFRSMSGTQKAGVANSMSDPYYVAQRMIILGRTDALFNQFADQLLKLEASVSPELIGPLVRFFAHLVLTLRTLGQSVPDSAANSIIQAYLTILEREGNDPLVAMYAACLREGSGEESYAKFLRAMDPNATREQRMEALSRAKQHNLDVAIIAKETVRMILSETFEDIPALSTSEPDITAISVGLTDRDVHLIRSIEWLTMTPETLDEALIKANDVARYFLALGQANAAQSLLRTLPNKLLDLLSTSSDFAEPNDPDHHILEYQSYTRLFAVFESHNAVADQQLKKPKNTATKLEVHNYRKALLSSVERCWDSTIEVVEGDWLRFRVNRKGDNGARRRSELSIIRRIFIPDLILRLHTLLIGTYRDNTNQPSGGSTGGNNSSDALTPFEGLLDKCFELIKIVAEEENHIYEEFLPRGDASAGGSGAGSGRLEVYLEKIRQVGLEALRVGRAGVYGAGVEGAM</sequence>
<comment type="subunit">
    <text evidence="7">Part of the nuclear pore complex (NPC).</text>
</comment>
<evidence type="ECO:0000256" key="3">
    <source>
        <dbReference type="ARBA" id="ARBA00022927"/>
    </source>
</evidence>
<keyword evidence="3" id="KW-0653">Protein transport</keyword>
<dbReference type="OrthoDB" id="3098at2759"/>
<organism evidence="9 10">
    <name type="scientific">Kwoniella heveanensis BCC8398</name>
    <dbReference type="NCBI Taxonomy" id="1296120"/>
    <lineage>
        <taxon>Eukaryota</taxon>
        <taxon>Fungi</taxon>
        <taxon>Dikarya</taxon>
        <taxon>Basidiomycota</taxon>
        <taxon>Agaricomycotina</taxon>
        <taxon>Tremellomycetes</taxon>
        <taxon>Tremellales</taxon>
        <taxon>Cryptococcaceae</taxon>
        <taxon>Kwoniella</taxon>
    </lineage>
</organism>
<comment type="subcellular location">
    <subcellularLocation>
        <location evidence="7">Nucleus</location>
        <location evidence="7">Nuclear pore complex</location>
    </subcellularLocation>
    <subcellularLocation>
        <location evidence="7">Nucleus membrane</location>
    </subcellularLocation>
</comment>
<evidence type="ECO:0000256" key="6">
    <source>
        <dbReference type="ARBA" id="ARBA00023242"/>
    </source>
</evidence>
<dbReference type="GO" id="GO:0000973">
    <property type="term" value="P:post-transcriptional tethering of RNA polymerase II gene DNA at nuclear periphery"/>
    <property type="evidence" value="ECO:0007669"/>
    <property type="project" value="TreeGrafter"/>
</dbReference>
<evidence type="ECO:0000256" key="1">
    <source>
        <dbReference type="ARBA" id="ARBA00022448"/>
    </source>
</evidence>
<reference evidence="10" key="2">
    <citation type="submission" date="2013-12" db="EMBL/GenBank/DDBJ databases">
        <title>Evolution of pathogenesis and genome organization in the Tremellales.</title>
        <authorList>
            <person name="Cuomo C."/>
            <person name="Litvintseva A."/>
            <person name="Heitman J."/>
            <person name="Chen Y."/>
            <person name="Sun S."/>
            <person name="Springer D."/>
            <person name="Dromer F."/>
            <person name="Young S."/>
            <person name="Zeng Q."/>
            <person name="Chapman S."/>
            <person name="Gujja S."/>
            <person name="Saif S."/>
            <person name="Birren B."/>
        </authorList>
    </citation>
    <scope>NUCLEOTIDE SEQUENCE [LARGE SCALE GENOMIC DNA]</scope>
    <source>
        <strain evidence="10">BCC8398</strain>
    </source>
</reference>
<protein>
    <recommendedName>
        <fullName evidence="7">Nuclear pore complex protein</fullName>
    </recommendedName>
</protein>
<keyword evidence="1 7" id="KW-0813">Transport</keyword>
<dbReference type="EMBL" id="KI669492">
    <property type="protein sequence ID" value="OCF38190.1"/>
    <property type="molecule type" value="Genomic_DNA"/>
</dbReference>
<name>A0A1B9H4J3_9TREE</name>
<dbReference type="GO" id="GO:0017056">
    <property type="term" value="F:structural constituent of nuclear pore"/>
    <property type="evidence" value="ECO:0007669"/>
    <property type="project" value="UniProtKB-UniRule"/>
</dbReference>
<dbReference type="GO" id="GO:0031080">
    <property type="term" value="C:nuclear pore outer ring"/>
    <property type="evidence" value="ECO:0007669"/>
    <property type="project" value="TreeGrafter"/>
</dbReference>
<evidence type="ECO:0000256" key="7">
    <source>
        <dbReference type="RuleBase" id="RU365072"/>
    </source>
</evidence>
<dbReference type="PANTHER" id="PTHR13003:SF2">
    <property type="entry name" value="NUCLEAR PORE COMPLEX PROTEIN NUP107"/>
    <property type="match status" value="1"/>
</dbReference>
<evidence type="ECO:0000313" key="9">
    <source>
        <dbReference type="EMBL" id="OCF38190.1"/>
    </source>
</evidence>
<comment type="similarity">
    <text evidence="7">Belongs to the nucleoporin Nup84/Nup107 family.</text>
</comment>
<accession>A0A1B9H4J3</accession>
<dbReference type="Pfam" id="PF04121">
    <property type="entry name" value="Nup84_Nup100"/>
    <property type="match status" value="1"/>
</dbReference>
<evidence type="ECO:0000256" key="4">
    <source>
        <dbReference type="ARBA" id="ARBA00023010"/>
    </source>
</evidence>
<comment type="function">
    <text evidence="7">Functions as a component of the nuclear pore complex (NPC).</text>
</comment>
<dbReference type="GO" id="GO:0006606">
    <property type="term" value="P:protein import into nucleus"/>
    <property type="evidence" value="ECO:0007669"/>
    <property type="project" value="TreeGrafter"/>
</dbReference>
<proteinExistence type="inferred from homology"/>
<dbReference type="GO" id="GO:0031965">
    <property type="term" value="C:nuclear membrane"/>
    <property type="evidence" value="ECO:0007669"/>
    <property type="project" value="UniProtKB-SubCell"/>
</dbReference>
<keyword evidence="7" id="KW-0472">Membrane</keyword>
<keyword evidence="5 7" id="KW-0906">Nuclear pore complex</keyword>
<dbReference type="Proteomes" id="UP000092666">
    <property type="component" value="Unassembled WGS sequence"/>
</dbReference>
<keyword evidence="2" id="KW-0509">mRNA transport</keyword>
<dbReference type="Gene3D" id="1.20.190.50">
    <property type="match status" value="1"/>
</dbReference>
<keyword evidence="6 7" id="KW-0539">Nucleus</keyword>
<keyword evidence="10" id="KW-1185">Reference proteome</keyword>
<dbReference type="InterPro" id="IPR007252">
    <property type="entry name" value="Nup84/Nup107"/>
</dbReference>
<dbReference type="GO" id="GO:0006406">
    <property type="term" value="P:mRNA export from nucleus"/>
    <property type="evidence" value="ECO:0007669"/>
    <property type="project" value="TreeGrafter"/>
</dbReference>